<protein>
    <submittedName>
        <fullName evidence="1">Uncharacterized protein</fullName>
    </submittedName>
</protein>
<reference evidence="1" key="1">
    <citation type="submission" date="2018-01" db="EMBL/GenBank/DDBJ databases">
        <authorList>
            <person name="Mao J.F."/>
        </authorList>
    </citation>
    <scope>NUCLEOTIDE SEQUENCE</scope>
    <source>
        <strain evidence="1">Huo1</strain>
        <tissue evidence="1">Leaf</tissue>
    </source>
</reference>
<gene>
    <name evidence="1" type="ORF">SASPL_108660</name>
</gene>
<name>A0A8X8YCP5_SALSN</name>
<reference evidence="1" key="2">
    <citation type="submission" date="2020-08" db="EMBL/GenBank/DDBJ databases">
        <title>Plant Genome Project.</title>
        <authorList>
            <person name="Zhang R.-G."/>
        </authorList>
    </citation>
    <scope>NUCLEOTIDE SEQUENCE</scope>
    <source>
        <strain evidence="1">Huo1</strain>
        <tissue evidence="1">Leaf</tissue>
    </source>
</reference>
<evidence type="ECO:0000313" key="2">
    <source>
        <dbReference type="Proteomes" id="UP000298416"/>
    </source>
</evidence>
<dbReference type="AlphaFoldDB" id="A0A8X8YCP5"/>
<dbReference type="EMBL" id="PNBA02000003">
    <property type="protein sequence ID" value="KAG6430590.1"/>
    <property type="molecule type" value="Genomic_DNA"/>
</dbReference>
<dbReference type="OrthoDB" id="1937145at2759"/>
<sequence>MDIPPQEFFFFFTGKWSTELDDVLLASAVRKKENLLVEGPGVPESVISMAGVKIHADFGVMITQSEMERVQLLETCFRMLKAVVATPGVAWVPKTKDVNTEDRVWIQIFETNLFATTNYHQDEPEFNRLPILFVPTDVKIKASEGLKEVIQKEIVILSDTTDNRRNVINISDNDSTFSEEVNSPANLVCEKVRRKLFDG</sequence>
<proteinExistence type="predicted"/>
<comment type="caution">
    <text evidence="1">The sequence shown here is derived from an EMBL/GenBank/DDBJ whole genome shotgun (WGS) entry which is preliminary data.</text>
</comment>
<organism evidence="1">
    <name type="scientific">Salvia splendens</name>
    <name type="common">Scarlet sage</name>
    <dbReference type="NCBI Taxonomy" id="180675"/>
    <lineage>
        <taxon>Eukaryota</taxon>
        <taxon>Viridiplantae</taxon>
        <taxon>Streptophyta</taxon>
        <taxon>Embryophyta</taxon>
        <taxon>Tracheophyta</taxon>
        <taxon>Spermatophyta</taxon>
        <taxon>Magnoliopsida</taxon>
        <taxon>eudicotyledons</taxon>
        <taxon>Gunneridae</taxon>
        <taxon>Pentapetalae</taxon>
        <taxon>asterids</taxon>
        <taxon>lamiids</taxon>
        <taxon>Lamiales</taxon>
        <taxon>Lamiaceae</taxon>
        <taxon>Nepetoideae</taxon>
        <taxon>Mentheae</taxon>
        <taxon>Salviinae</taxon>
        <taxon>Salvia</taxon>
        <taxon>Salvia subgen. Calosphace</taxon>
        <taxon>core Calosphace</taxon>
    </lineage>
</organism>
<accession>A0A8X8YCP5</accession>
<keyword evidence="2" id="KW-1185">Reference proteome</keyword>
<evidence type="ECO:0000313" key="1">
    <source>
        <dbReference type="EMBL" id="KAG6430590.1"/>
    </source>
</evidence>
<dbReference type="Proteomes" id="UP000298416">
    <property type="component" value="Unassembled WGS sequence"/>
</dbReference>